<sequence>MLTALRHLMAWVVRNDASALSFAGTTGAAATATSWHGDHWQNLLCSPMDARHYVMEDWTVLPEPETAACRNSMRRR</sequence>
<protein>
    <submittedName>
        <fullName evidence="1">Uncharacterized protein</fullName>
    </submittedName>
</protein>
<dbReference type="Proteomes" id="UP000199120">
    <property type="component" value="Unassembled WGS sequence"/>
</dbReference>
<accession>A0A1H7TFL8</accession>
<organism evidence="1 2">
    <name type="scientific">Paraburkholderia caballeronis</name>
    <dbReference type="NCBI Taxonomy" id="416943"/>
    <lineage>
        <taxon>Bacteria</taxon>
        <taxon>Pseudomonadati</taxon>
        <taxon>Pseudomonadota</taxon>
        <taxon>Betaproteobacteria</taxon>
        <taxon>Burkholderiales</taxon>
        <taxon>Burkholderiaceae</taxon>
        <taxon>Paraburkholderia</taxon>
    </lineage>
</organism>
<evidence type="ECO:0000313" key="2">
    <source>
        <dbReference type="Proteomes" id="UP000199120"/>
    </source>
</evidence>
<dbReference type="OrthoDB" id="9021081at2"/>
<dbReference type="AlphaFoldDB" id="A0A1H7TFL8"/>
<keyword evidence="2" id="KW-1185">Reference proteome</keyword>
<dbReference type="EMBL" id="FOAJ01000015">
    <property type="protein sequence ID" value="SEL83309.1"/>
    <property type="molecule type" value="Genomic_DNA"/>
</dbReference>
<gene>
    <name evidence="1" type="ORF">SAMN05192542_11515</name>
</gene>
<evidence type="ECO:0000313" key="1">
    <source>
        <dbReference type="EMBL" id="SEL83309.1"/>
    </source>
</evidence>
<dbReference type="RefSeq" id="WP_090542964.1">
    <property type="nucleotide sequence ID" value="NZ_FNSR01000001.1"/>
</dbReference>
<reference evidence="2" key="1">
    <citation type="submission" date="2016-10" db="EMBL/GenBank/DDBJ databases">
        <authorList>
            <person name="Varghese N."/>
            <person name="Submissions S."/>
        </authorList>
    </citation>
    <scope>NUCLEOTIDE SEQUENCE [LARGE SCALE GENOMIC DNA]</scope>
    <source>
        <strain evidence="2">LMG 26416</strain>
    </source>
</reference>
<name>A0A1H7TFL8_9BURK</name>
<proteinExistence type="predicted"/>